<organism evidence="2 3">
    <name type="scientific">Lithospermum erythrorhizon</name>
    <name type="common">Purple gromwell</name>
    <name type="synonym">Lithospermum officinale var. erythrorhizon</name>
    <dbReference type="NCBI Taxonomy" id="34254"/>
    <lineage>
        <taxon>Eukaryota</taxon>
        <taxon>Viridiplantae</taxon>
        <taxon>Streptophyta</taxon>
        <taxon>Embryophyta</taxon>
        <taxon>Tracheophyta</taxon>
        <taxon>Spermatophyta</taxon>
        <taxon>Magnoliopsida</taxon>
        <taxon>eudicotyledons</taxon>
        <taxon>Gunneridae</taxon>
        <taxon>Pentapetalae</taxon>
        <taxon>asterids</taxon>
        <taxon>lamiids</taxon>
        <taxon>Boraginales</taxon>
        <taxon>Boraginaceae</taxon>
        <taxon>Boraginoideae</taxon>
        <taxon>Lithospermeae</taxon>
        <taxon>Lithospermum</taxon>
    </lineage>
</organism>
<evidence type="ECO:0000256" key="1">
    <source>
        <dbReference type="SAM" id="MobiDB-lite"/>
    </source>
</evidence>
<comment type="caution">
    <text evidence="2">The sequence shown here is derived from an EMBL/GenBank/DDBJ whole genome shotgun (WGS) entry which is preliminary data.</text>
</comment>
<feature type="compositionally biased region" description="Basic and acidic residues" evidence="1">
    <location>
        <begin position="29"/>
        <end position="41"/>
    </location>
</feature>
<evidence type="ECO:0000313" key="3">
    <source>
        <dbReference type="Proteomes" id="UP001454036"/>
    </source>
</evidence>
<evidence type="ECO:0000313" key="2">
    <source>
        <dbReference type="EMBL" id="GAA0154591.1"/>
    </source>
</evidence>
<feature type="compositionally biased region" description="Low complexity" evidence="1">
    <location>
        <begin position="44"/>
        <end position="65"/>
    </location>
</feature>
<proteinExistence type="predicted"/>
<keyword evidence="3" id="KW-1185">Reference proteome</keyword>
<protein>
    <submittedName>
        <fullName evidence="2">Uncharacterized protein</fullName>
    </submittedName>
</protein>
<dbReference type="PANTHER" id="PTHR33356">
    <property type="entry name" value="TIP41-LIKE PROTEIN"/>
    <property type="match status" value="1"/>
</dbReference>
<feature type="region of interest" description="Disordered" evidence="1">
    <location>
        <begin position="29"/>
        <end position="69"/>
    </location>
</feature>
<dbReference type="Proteomes" id="UP001454036">
    <property type="component" value="Unassembled WGS sequence"/>
</dbReference>
<name>A0AAV3PU35_LITER</name>
<reference evidence="2 3" key="1">
    <citation type="submission" date="2024-01" db="EMBL/GenBank/DDBJ databases">
        <title>The complete chloroplast genome sequence of Lithospermum erythrorhizon: insights into the phylogenetic relationship among Boraginaceae species and the maternal lineages of purple gromwells.</title>
        <authorList>
            <person name="Okada T."/>
            <person name="Watanabe K."/>
        </authorList>
    </citation>
    <scope>NUCLEOTIDE SEQUENCE [LARGE SCALE GENOMIC DNA]</scope>
</reference>
<gene>
    <name evidence="2" type="ORF">LIER_37920</name>
</gene>
<dbReference type="PANTHER" id="PTHR33356:SF5">
    <property type="entry name" value="TIP41-LIKE PROTEIN"/>
    <property type="match status" value="1"/>
</dbReference>
<sequence length="348" mass="38313">MVDQFDNCEFWLPPEFLSDDEIDTNLKKSGNEEIEDKKEGVDLFSGFGSSSEMGSPVESVVGSNESESDEEDFINGLSRKMADATLDGNSYAYQNNKAWKLSSSPKSPLCNAAGEFARKKMVQERKKMVQESGGGSGVLPSRTEPLVPVEQPGPNFGFPTTPPQQLAYQQLQAVRFEHLRRHQMMNQTQQTRGVKNGERMPIGLPGSAWPPLQRSQQKPQPGTGMTAVFLGNNLDVAKKQCAGTGVFLPRTESSTGNLKNKPAYSPVLIPDKVIQALNLNLETLGVQNQARLRPGCFNNNGFSADHGAALKYINENKKNHVMVQQSQSIAGPEPENQEVIRLPAEWTY</sequence>
<feature type="region of interest" description="Disordered" evidence="1">
    <location>
        <begin position="185"/>
        <end position="226"/>
    </location>
</feature>
<dbReference type="AlphaFoldDB" id="A0AAV3PU35"/>
<accession>A0AAV3PU35</accession>
<dbReference type="EMBL" id="BAABME010018659">
    <property type="protein sequence ID" value="GAA0154591.1"/>
    <property type="molecule type" value="Genomic_DNA"/>
</dbReference>